<protein>
    <submittedName>
        <fullName evidence="1">Uncharacterized protein</fullName>
    </submittedName>
</protein>
<dbReference type="OrthoDB" id="4133349at2759"/>
<dbReference type="RefSeq" id="XP_013287159.1">
    <property type="nucleotide sequence ID" value="XM_013431705.1"/>
</dbReference>
<dbReference type="HOGENOM" id="CLU_107664_0_0_1"/>
<sequence>MMHAKFSLLLRTRPEWRTLGPALVASTSINFQAEGDTTDRDLVIPLSGQHQQSTLHVLLLWTSEPMTSTEERLRPFLARARQMTDHYVAMVAENREKPSICPVHILSSLQHRMLGVSPIPILTALSIDSIVTTVERYIQELNKKYEIKIPPMPMPTTLVAHASTSAPAQPLSAHDANVLTDLCSSIRDLEEATRTNNGRERLAEYLGPVVSKTLVDFWEDEWII</sequence>
<evidence type="ECO:0000313" key="1">
    <source>
        <dbReference type="EMBL" id="KIW83351.1"/>
    </source>
</evidence>
<name>A0A0D2E001_9EURO</name>
<accession>A0A0D2E001</accession>
<dbReference type="AlphaFoldDB" id="A0A0D2E001"/>
<dbReference type="EMBL" id="KN846970">
    <property type="protein sequence ID" value="KIW83351.1"/>
    <property type="molecule type" value="Genomic_DNA"/>
</dbReference>
<evidence type="ECO:0000313" key="2">
    <source>
        <dbReference type="Proteomes" id="UP000053029"/>
    </source>
</evidence>
<reference evidence="1 2" key="1">
    <citation type="submission" date="2015-01" db="EMBL/GenBank/DDBJ databases">
        <title>The Genome Sequence of Fonsecaea pedrosoi CBS 271.37.</title>
        <authorList>
            <consortium name="The Broad Institute Genomics Platform"/>
            <person name="Cuomo C."/>
            <person name="de Hoog S."/>
            <person name="Gorbushina A."/>
            <person name="Stielow B."/>
            <person name="Teixiera M."/>
            <person name="Abouelleil A."/>
            <person name="Chapman S.B."/>
            <person name="Priest M."/>
            <person name="Young S.K."/>
            <person name="Wortman J."/>
            <person name="Nusbaum C."/>
            <person name="Birren B."/>
        </authorList>
    </citation>
    <scope>NUCLEOTIDE SEQUENCE [LARGE SCALE GENOMIC DNA]</scope>
    <source>
        <strain evidence="1 2">CBS 271.37</strain>
    </source>
</reference>
<proteinExistence type="predicted"/>
<gene>
    <name evidence="1" type="ORF">Z517_02596</name>
</gene>
<dbReference type="GeneID" id="25302086"/>
<keyword evidence="2" id="KW-1185">Reference proteome</keyword>
<dbReference type="Proteomes" id="UP000053029">
    <property type="component" value="Unassembled WGS sequence"/>
</dbReference>
<dbReference type="VEuPathDB" id="FungiDB:Z517_02596"/>
<organism evidence="1 2">
    <name type="scientific">Fonsecaea pedrosoi CBS 271.37</name>
    <dbReference type="NCBI Taxonomy" id="1442368"/>
    <lineage>
        <taxon>Eukaryota</taxon>
        <taxon>Fungi</taxon>
        <taxon>Dikarya</taxon>
        <taxon>Ascomycota</taxon>
        <taxon>Pezizomycotina</taxon>
        <taxon>Eurotiomycetes</taxon>
        <taxon>Chaetothyriomycetidae</taxon>
        <taxon>Chaetothyriales</taxon>
        <taxon>Herpotrichiellaceae</taxon>
        <taxon>Fonsecaea</taxon>
    </lineage>
</organism>